<protein>
    <recommendedName>
        <fullName evidence="1">protein acetyllysine N-acetyltransferase</fullName>
        <ecNumber evidence="1">2.3.1.286</ecNumber>
    </recommendedName>
</protein>
<dbReference type="EMBL" id="BSOU01000002">
    <property type="protein sequence ID" value="GLR74087.1"/>
    <property type="molecule type" value="Genomic_DNA"/>
</dbReference>
<evidence type="ECO:0000313" key="7">
    <source>
        <dbReference type="EMBL" id="PQJ86798.1"/>
    </source>
</evidence>
<dbReference type="EMBL" id="MSCP01000002">
    <property type="protein sequence ID" value="PQJ86798.1"/>
    <property type="molecule type" value="Genomic_DNA"/>
</dbReference>
<feature type="domain" description="Deacetylase sirtuin-type" evidence="5">
    <location>
        <begin position="1"/>
        <end position="232"/>
    </location>
</feature>
<dbReference type="GO" id="GO:0017136">
    <property type="term" value="F:histone deacetylase activity, NAD-dependent"/>
    <property type="evidence" value="ECO:0007669"/>
    <property type="project" value="TreeGrafter"/>
</dbReference>
<dbReference type="EC" id="2.3.1.286" evidence="1"/>
<keyword evidence="2" id="KW-0808">Transferase</keyword>
<reference evidence="6" key="4">
    <citation type="submission" date="2023-01" db="EMBL/GenBank/DDBJ databases">
        <title>Draft genome sequence of Aliivibrio sifiae strain NBRC 105001.</title>
        <authorList>
            <person name="Sun Q."/>
            <person name="Mori K."/>
        </authorList>
    </citation>
    <scope>NUCLEOTIDE SEQUENCE</scope>
    <source>
        <strain evidence="6">NBRC 105001</strain>
    </source>
</reference>
<dbReference type="Gene3D" id="3.30.1600.10">
    <property type="entry name" value="SIR2/SIRT2 'Small Domain"/>
    <property type="match status" value="1"/>
</dbReference>
<reference evidence="9" key="3">
    <citation type="journal article" date="2019" name="Int. J. Syst. Evol. Microbiol.">
        <title>The Global Catalogue of Microorganisms (GCM) 10K type strain sequencing project: providing services to taxonomists for standard genome sequencing and annotation.</title>
        <authorList>
            <consortium name="The Broad Institute Genomics Platform"/>
            <consortium name="The Broad Institute Genome Sequencing Center for Infectious Disease"/>
            <person name="Wu L."/>
            <person name="Ma J."/>
        </authorList>
    </citation>
    <scope>NUCLEOTIDE SEQUENCE [LARGE SCALE GENOMIC DNA]</scope>
    <source>
        <strain evidence="9">NBRC 105001</strain>
    </source>
</reference>
<evidence type="ECO:0000313" key="9">
    <source>
        <dbReference type="Proteomes" id="UP001156660"/>
    </source>
</evidence>
<sequence>MVNNLGKRKIVVFTGAGISAESGLRTFRDGDGLWESYSIHELATKDAFERNPKLVLSFYNQRKVAAKNAQPNKAHIALAELEDVYDVVIITQNVDDLHERAGSSKVIHLHGQLNRAQSSIEPSITYDWDKRIEIGQYCELNSQLRPNIVWFGEPVMHLEEAREHIKSAYKVLGVGSSLSVQPAASLLNKAPFRAEKTLVSLEIKGKIPFSYKFMRGKATNVVPVICKNWRKLEVNSKCT</sequence>
<dbReference type="OrthoDB" id="9800582at2"/>
<evidence type="ECO:0000256" key="2">
    <source>
        <dbReference type="ARBA" id="ARBA00022679"/>
    </source>
</evidence>
<evidence type="ECO:0000313" key="8">
    <source>
        <dbReference type="Proteomes" id="UP000239273"/>
    </source>
</evidence>
<dbReference type="InterPro" id="IPR003000">
    <property type="entry name" value="Sirtuin"/>
</dbReference>
<comment type="caution">
    <text evidence="4">Lacks conserved residue(s) required for the propagation of feature annotation.</text>
</comment>
<keyword evidence="3" id="KW-0520">NAD</keyword>
<dbReference type="Proteomes" id="UP001156660">
    <property type="component" value="Unassembled WGS sequence"/>
</dbReference>
<dbReference type="AlphaFoldDB" id="A0A2S7X615"/>
<evidence type="ECO:0000259" key="5">
    <source>
        <dbReference type="PROSITE" id="PS50305"/>
    </source>
</evidence>
<evidence type="ECO:0000256" key="1">
    <source>
        <dbReference type="ARBA" id="ARBA00012928"/>
    </source>
</evidence>
<reference evidence="6" key="1">
    <citation type="journal article" date="2014" name="Int. J. Syst. Evol. Microbiol.">
        <title>Complete genome of a new Firmicutes species belonging to the dominant human colonic microbiota ('Ruminococcus bicirculans') reveals two chromosomes and a selective capacity to utilize plant glucans.</title>
        <authorList>
            <consortium name="NISC Comparative Sequencing Program"/>
            <person name="Wegmann U."/>
            <person name="Louis P."/>
            <person name="Goesmann A."/>
            <person name="Henrissat B."/>
            <person name="Duncan S.H."/>
            <person name="Flint H.J."/>
        </authorList>
    </citation>
    <scope>NUCLEOTIDE SEQUENCE</scope>
    <source>
        <strain evidence="6">NBRC 105001</strain>
    </source>
</reference>
<dbReference type="GO" id="GO:0070403">
    <property type="term" value="F:NAD+ binding"/>
    <property type="evidence" value="ECO:0007669"/>
    <property type="project" value="InterPro"/>
</dbReference>
<dbReference type="InterPro" id="IPR026591">
    <property type="entry name" value="Sirtuin_cat_small_dom_sf"/>
</dbReference>
<dbReference type="Pfam" id="PF02146">
    <property type="entry name" value="SIR2"/>
    <property type="match status" value="1"/>
</dbReference>
<dbReference type="Gene3D" id="3.40.50.1220">
    <property type="entry name" value="TPP-binding domain"/>
    <property type="match status" value="1"/>
</dbReference>
<evidence type="ECO:0000256" key="4">
    <source>
        <dbReference type="PROSITE-ProRule" id="PRU00236"/>
    </source>
</evidence>
<gene>
    <name evidence="6" type="primary">npdA</name>
    <name evidence="7" type="ORF">BTO23_11720</name>
    <name evidence="6" type="ORF">GCM10007855_09610</name>
</gene>
<dbReference type="PROSITE" id="PS50305">
    <property type="entry name" value="SIRTUIN"/>
    <property type="match status" value="1"/>
</dbReference>
<reference evidence="7 8" key="2">
    <citation type="submission" date="2016-12" db="EMBL/GenBank/DDBJ databases">
        <title>Diversity of luminous bacteria.</title>
        <authorList>
            <person name="Yoshizawa S."/>
            <person name="Kogure K."/>
        </authorList>
    </citation>
    <scope>NUCLEOTIDE SEQUENCE [LARGE SCALE GENOMIC DNA]</scope>
    <source>
        <strain evidence="7 8">NBRC 105001</strain>
    </source>
</reference>
<dbReference type="InterPro" id="IPR029035">
    <property type="entry name" value="DHS-like_NAD/FAD-binding_dom"/>
</dbReference>
<dbReference type="SUPFAM" id="SSF52467">
    <property type="entry name" value="DHS-like NAD/FAD-binding domain"/>
    <property type="match status" value="1"/>
</dbReference>
<comment type="caution">
    <text evidence="7">The sequence shown here is derived from an EMBL/GenBank/DDBJ whole genome shotgun (WGS) entry which is preliminary data.</text>
</comment>
<dbReference type="PANTHER" id="PTHR11085">
    <property type="entry name" value="NAD-DEPENDENT PROTEIN DEACYLASE SIRTUIN-5, MITOCHONDRIAL-RELATED"/>
    <property type="match status" value="1"/>
</dbReference>
<dbReference type="InterPro" id="IPR026590">
    <property type="entry name" value="Ssirtuin_cat_dom"/>
</dbReference>
<proteinExistence type="predicted"/>
<accession>A0A2S7X615</accession>
<dbReference type="Proteomes" id="UP000239273">
    <property type="component" value="Unassembled WGS sequence"/>
</dbReference>
<evidence type="ECO:0000313" key="6">
    <source>
        <dbReference type="EMBL" id="GLR74087.1"/>
    </source>
</evidence>
<dbReference type="PANTHER" id="PTHR11085:SF4">
    <property type="entry name" value="NAD-DEPENDENT PROTEIN DEACYLASE"/>
    <property type="match status" value="1"/>
</dbReference>
<name>A0A2S7X615_9GAMM</name>
<organism evidence="7 8">
    <name type="scientific">Aliivibrio sifiae</name>
    <dbReference type="NCBI Taxonomy" id="566293"/>
    <lineage>
        <taxon>Bacteria</taxon>
        <taxon>Pseudomonadati</taxon>
        <taxon>Pseudomonadota</taxon>
        <taxon>Gammaproteobacteria</taxon>
        <taxon>Vibrionales</taxon>
        <taxon>Vibrionaceae</taxon>
        <taxon>Aliivibrio</taxon>
    </lineage>
</organism>
<evidence type="ECO:0000256" key="3">
    <source>
        <dbReference type="ARBA" id="ARBA00023027"/>
    </source>
</evidence>
<keyword evidence="9" id="KW-1185">Reference proteome</keyword>
<dbReference type="InterPro" id="IPR050134">
    <property type="entry name" value="NAD-dep_sirtuin_deacylases"/>
</dbReference>